<dbReference type="RefSeq" id="WP_227890725.1">
    <property type="nucleotide sequence ID" value="NZ_JAJFZQ010000005.1"/>
</dbReference>
<reference evidence="1" key="1">
    <citation type="submission" date="2021-10" db="EMBL/GenBank/DDBJ databases">
        <title>Novel species in genus Arthrobacter.</title>
        <authorList>
            <person name="Liu Y."/>
        </authorList>
    </citation>
    <scope>NUCLEOTIDE SEQUENCE</scope>
    <source>
        <strain evidence="1">Zg-Y786</strain>
    </source>
</reference>
<proteinExistence type="predicted"/>
<evidence type="ECO:0000313" key="2">
    <source>
        <dbReference type="Proteomes" id="UP001139168"/>
    </source>
</evidence>
<dbReference type="Proteomes" id="UP001139168">
    <property type="component" value="Unassembled WGS sequence"/>
</dbReference>
<gene>
    <name evidence="1" type="ORF">LJ752_07600</name>
</gene>
<name>A0ABS8GIU9_9MICC</name>
<accession>A0ABS8GIU9</accession>
<sequence>MPSATTPFTLHLATIDGIREGLSLLGISWEPAVYDQENPPLTDGLYAWATKEGAILYLGVALGHGFGLVTELPLQIALIKEGRGQFHGQVRTLQRLKARGIEVLPYAGELTVDDSFDSTWLTKAGEQAFATYTPAMAREVLEAADRLRAKPYKHIERFAVRLSMHLAETGFPLNHKYKDAWNAGSSRRSQALDEAAVIVAARINGELDAD</sequence>
<organism evidence="1 2">
    <name type="scientific">Arthrobacter gengyunqii</name>
    <dbReference type="NCBI Taxonomy" id="2886940"/>
    <lineage>
        <taxon>Bacteria</taxon>
        <taxon>Bacillati</taxon>
        <taxon>Actinomycetota</taxon>
        <taxon>Actinomycetes</taxon>
        <taxon>Micrococcales</taxon>
        <taxon>Micrococcaceae</taxon>
        <taxon>Arthrobacter</taxon>
    </lineage>
</organism>
<keyword evidence="2" id="KW-1185">Reference proteome</keyword>
<comment type="caution">
    <text evidence="1">The sequence shown here is derived from an EMBL/GenBank/DDBJ whole genome shotgun (WGS) entry which is preliminary data.</text>
</comment>
<protein>
    <submittedName>
        <fullName evidence="1">Uncharacterized protein</fullName>
    </submittedName>
</protein>
<evidence type="ECO:0000313" key="1">
    <source>
        <dbReference type="EMBL" id="MCC3265907.1"/>
    </source>
</evidence>
<dbReference type="EMBL" id="JAJFZQ010000005">
    <property type="protein sequence ID" value="MCC3265907.1"/>
    <property type="molecule type" value="Genomic_DNA"/>
</dbReference>